<feature type="binding site" evidence="7">
    <location>
        <begin position="163"/>
        <end position="164"/>
    </location>
    <ligand>
        <name>D-glyceraldehyde 3-phosphate</name>
        <dbReference type="ChEBI" id="CHEBI:59776"/>
    </ligand>
</feature>
<dbReference type="Gene3D" id="3.30.360.10">
    <property type="entry name" value="Dihydrodipicolinate Reductase, domain 2"/>
    <property type="match status" value="1"/>
</dbReference>
<dbReference type="OrthoDB" id="1152826at2759"/>
<dbReference type="GO" id="GO:0047100">
    <property type="term" value="F:glyceraldehyde-3-phosphate dehydrogenase (NADP+) (phosphorylating) activity"/>
    <property type="evidence" value="ECO:0007669"/>
    <property type="project" value="UniProtKB-EC"/>
</dbReference>
<evidence type="ECO:0000313" key="12">
    <source>
        <dbReference type="Proteomes" id="UP000324800"/>
    </source>
</evidence>
<comment type="catalytic activity">
    <reaction evidence="5">
        <text>D-glyceraldehyde 3-phosphate + phosphate + NADP(+) = (2R)-3-phospho-glyceroyl phosphate + NADPH + H(+)</text>
        <dbReference type="Rhea" id="RHEA:10296"/>
        <dbReference type="ChEBI" id="CHEBI:15378"/>
        <dbReference type="ChEBI" id="CHEBI:43474"/>
        <dbReference type="ChEBI" id="CHEBI:57604"/>
        <dbReference type="ChEBI" id="CHEBI:57783"/>
        <dbReference type="ChEBI" id="CHEBI:58349"/>
        <dbReference type="ChEBI" id="CHEBI:59776"/>
        <dbReference type="EC" id="1.2.1.13"/>
    </reaction>
</comment>
<dbReference type="PROSITE" id="PS00071">
    <property type="entry name" value="GAPDH"/>
    <property type="match status" value="1"/>
</dbReference>
<dbReference type="InterPro" id="IPR020831">
    <property type="entry name" value="GlycerAld/Erythrose_P_DH"/>
</dbReference>
<dbReference type="SUPFAM" id="SSF55347">
    <property type="entry name" value="Glyceraldehyde-3-phosphate dehydrogenase-like, C-terminal domain"/>
    <property type="match status" value="1"/>
</dbReference>
<dbReference type="SMART" id="SM00846">
    <property type="entry name" value="Gp_dh_N"/>
    <property type="match status" value="1"/>
</dbReference>
<dbReference type="PRINTS" id="PR00078">
    <property type="entry name" value="G3PDHDRGNASE"/>
</dbReference>
<feature type="domain" description="Glyceraldehyde 3-phosphate dehydrogenase NAD(P) binding" evidence="10">
    <location>
        <begin position="2"/>
        <end position="105"/>
    </location>
</feature>
<sequence>EPVICRGGDGNLIVGNDIIYVLTEKTDPSKLPWDILGVDIVVESTGIYRARATDKKDGYDGHIKAGAKKVIITVPTKDKCDATIVMGVNDDELKKEDANISNASCTTNCLAPVAKVLNDKFGIVRGLMTTVHAYTNDQRICDQIHEDLRRARHAAINIIPTTTGAAKAVGEVIPALKGKLDGFALRVPVPTGSCVDLTFEAEKAVTVKDVNAAIKEASKTTAKGIIEYTEDPIVSTDIIGSEYSSIFDGGSTLVIGNLVKILAWYDNEWGYSTRVVDLMEKVFKV</sequence>
<dbReference type="Proteomes" id="UP000324800">
    <property type="component" value="Unassembled WGS sequence"/>
</dbReference>
<feature type="binding site" evidence="7">
    <location>
        <position position="186"/>
    </location>
    <ligand>
        <name>D-glyceraldehyde 3-phosphate</name>
        <dbReference type="ChEBI" id="CHEBI:59776"/>
    </ligand>
</feature>
<dbReference type="PANTHER" id="PTHR43148">
    <property type="entry name" value="GLYCERALDEHYDE-3-PHOSPHATE DEHYDROGENASE 2"/>
    <property type="match status" value="1"/>
</dbReference>
<feature type="binding site" evidence="8">
    <location>
        <position position="267"/>
    </location>
    <ligand>
        <name>NAD(+)</name>
        <dbReference type="ChEBI" id="CHEBI:57540"/>
    </ligand>
</feature>
<evidence type="ECO:0000256" key="8">
    <source>
        <dbReference type="PIRSR" id="PIRSR000149-3"/>
    </source>
</evidence>
<evidence type="ECO:0000256" key="2">
    <source>
        <dbReference type="ARBA" id="ARBA00007406"/>
    </source>
</evidence>
<dbReference type="CDD" id="cd18126">
    <property type="entry name" value="GAPDH_I_C"/>
    <property type="match status" value="1"/>
</dbReference>
<evidence type="ECO:0000256" key="6">
    <source>
        <dbReference type="PIRSR" id="PIRSR000149-1"/>
    </source>
</evidence>
<evidence type="ECO:0000256" key="7">
    <source>
        <dbReference type="PIRSR" id="PIRSR000149-2"/>
    </source>
</evidence>
<protein>
    <recommendedName>
        <fullName evidence="4">glyceraldehyde-3-phosphate dehydrogenase (NADP(+)) (phosphorylating)</fullName>
        <ecNumber evidence="4">1.2.1.13</ecNumber>
    </recommendedName>
</protein>
<keyword evidence="8" id="KW-0520">NAD</keyword>
<dbReference type="InterPro" id="IPR020829">
    <property type="entry name" value="GlycerAld_3-P_DH_cat"/>
</dbReference>
<keyword evidence="8" id="KW-0547">Nucleotide-binding</keyword>
<dbReference type="GO" id="GO:0051287">
    <property type="term" value="F:NAD binding"/>
    <property type="evidence" value="ECO:0007669"/>
    <property type="project" value="InterPro"/>
</dbReference>
<feature type="binding site" evidence="7">
    <location>
        <begin position="104"/>
        <end position="106"/>
    </location>
    <ligand>
        <name>D-glyceraldehyde 3-phosphate</name>
        <dbReference type="ChEBI" id="CHEBI:59776"/>
    </ligand>
</feature>
<feature type="active site" description="Nucleophile" evidence="6">
    <location>
        <position position="105"/>
    </location>
</feature>
<reference evidence="11 12" key="1">
    <citation type="submission" date="2019-03" db="EMBL/GenBank/DDBJ databases">
        <title>Single cell metagenomics reveals metabolic interactions within the superorganism composed of flagellate Streblomastix strix and complex community of Bacteroidetes bacteria on its surface.</title>
        <authorList>
            <person name="Treitli S.C."/>
            <person name="Kolisko M."/>
            <person name="Husnik F."/>
            <person name="Keeling P."/>
            <person name="Hampl V."/>
        </authorList>
    </citation>
    <scope>NUCLEOTIDE SEQUENCE [LARGE SCALE GENOMIC DNA]</scope>
    <source>
        <strain evidence="11">ST1C</strain>
    </source>
</reference>
<organism evidence="11 12">
    <name type="scientific">Streblomastix strix</name>
    <dbReference type="NCBI Taxonomy" id="222440"/>
    <lineage>
        <taxon>Eukaryota</taxon>
        <taxon>Metamonada</taxon>
        <taxon>Preaxostyla</taxon>
        <taxon>Oxymonadida</taxon>
        <taxon>Streblomastigidae</taxon>
        <taxon>Streblomastix</taxon>
    </lineage>
</organism>
<feature type="binding site" evidence="8">
    <location>
        <position position="73"/>
    </location>
    <ligand>
        <name>NAD(+)</name>
        <dbReference type="ChEBI" id="CHEBI:57540"/>
    </ligand>
</feature>
<dbReference type="EC" id="1.2.1.13" evidence="4"/>
<dbReference type="AlphaFoldDB" id="A0A5J4T5Y6"/>
<dbReference type="EMBL" id="SNRW01037849">
    <property type="protein sequence ID" value="KAA6353578.1"/>
    <property type="molecule type" value="Genomic_DNA"/>
</dbReference>
<feature type="non-terminal residue" evidence="11">
    <location>
        <position position="1"/>
    </location>
</feature>
<name>A0A5J4T5Y6_9EUKA</name>
<evidence type="ECO:0000256" key="9">
    <source>
        <dbReference type="PIRSR" id="PIRSR000149-4"/>
    </source>
</evidence>
<dbReference type="SUPFAM" id="SSF51735">
    <property type="entry name" value="NAD(P)-binding Rossmann-fold domains"/>
    <property type="match status" value="1"/>
</dbReference>
<evidence type="ECO:0000256" key="5">
    <source>
        <dbReference type="ARBA" id="ARBA00052787"/>
    </source>
</evidence>
<accession>A0A5J4T5Y6</accession>
<gene>
    <name evidence="11" type="ORF">EZS28_050895</name>
</gene>
<dbReference type="PIRSF" id="PIRSF000149">
    <property type="entry name" value="GAP_DH"/>
    <property type="match status" value="1"/>
</dbReference>
<proteinExistence type="inferred from homology"/>
<keyword evidence="3" id="KW-0560">Oxidoreductase</keyword>
<comment type="caution">
    <text evidence="11">The sequence shown here is derived from an EMBL/GenBank/DDBJ whole genome shotgun (WGS) entry which is preliminary data.</text>
</comment>
<evidence type="ECO:0000259" key="10">
    <source>
        <dbReference type="SMART" id="SM00846"/>
    </source>
</evidence>
<dbReference type="InterPro" id="IPR020830">
    <property type="entry name" value="GlycerAld_3-P_DH_AS"/>
</dbReference>
<evidence type="ECO:0000256" key="4">
    <source>
        <dbReference type="ARBA" id="ARBA00039137"/>
    </source>
</evidence>
<evidence type="ECO:0000256" key="1">
    <source>
        <dbReference type="ARBA" id="ARBA00005215"/>
    </source>
</evidence>
<evidence type="ECO:0000313" key="11">
    <source>
        <dbReference type="EMBL" id="KAA6353578.1"/>
    </source>
</evidence>
<evidence type="ECO:0000256" key="3">
    <source>
        <dbReference type="ARBA" id="ARBA00023002"/>
    </source>
</evidence>
<dbReference type="InterPro" id="IPR020828">
    <property type="entry name" value="GlycerAld_3-P_DH_NAD(P)-bd"/>
</dbReference>
<dbReference type="Gene3D" id="3.40.50.720">
    <property type="entry name" value="NAD(P)-binding Rossmann-like Domain"/>
    <property type="match status" value="1"/>
</dbReference>
<comment type="similarity">
    <text evidence="2">Belongs to the glyceraldehyde-3-phosphate dehydrogenase family.</text>
</comment>
<dbReference type="InterPro" id="IPR036291">
    <property type="entry name" value="NAD(P)-bd_dom_sf"/>
</dbReference>
<comment type="pathway">
    <text evidence="1">Carbohydrate biosynthesis; Calvin cycle.</text>
</comment>
<feature type="site" description="Activates thiol group during catalysis" evidence="9">
    <location>
        <position position="132"/>
    </location>
</feature>
<dbReference type="FunFam" id="3.30.360.10:FF:000002">
    <property type="entry name" value="Glyceraldehyde-3-phosphate dehydrogenase"/>
    <property type="match status" value="1"/>
</dbReference>
<feature type="binding site" evidence="7">
    <location>
        <position position="135"/>
    </location>
    <ligand>
        <name>D-glyceraldehyde 3-phosphate</name>
        <dbReference type="ChEBI" id="CHEBI:59776"/>
    </ligand>
</feature>
<dbReference type="Pfam" id="PF02800">
    <property type="entry name" value="Gp_dh_C"/>
    <property type="match status" value="1"/>
</dbReference>